<sequence length="517" mass="54701">MPDGPPGAGPAATVRARDGAVDRARTVLRRLAPEAAERLERTGRADEGAATVGVLGLPGVGVRTLAGLLQGRDSQGSNRFQVGSAGTVTVFVLDAGTPLGVDELALLTRSAPDPATTVFALNKADLHRDWRAVAERNRALLRAHARNHADAAVIAVSGVGEPGVAALDRALRQAVAGGAAREALLRDRIRAVAADGLIEAAAERRALVESLRRSSEVEALRAERQQLVRARGTGRGGHGQPAELAGVRARFQLARVDLAHEVAAQCRTLTSDVRRHIEAADRGELRRSADDLRQRLSEASERLGEAVAARLGGAERVAVDGPAIGAPEPRRRGTEDRMMIAVGASGGVGLGRLVVMPMSLVPAWDLISIPATLALGAGAAWWMVRSRAHLADRVRVKQWSVDVLADFRAAWDQAVLAAALEAEARAVAEVTRANADRLERIDRRLHAVDGELQRCAAERSAAVRAVEADLAELGAVLAELQADRGEPHASSVRRTRQRPLPEGGRAGEACRSSEYGE</sequence>
<dbReference type="AlphaFoldDB" id="A0A9X4REE0"/>
<gene>
    <name evidence="3" type="ORF">NVS88_14730</name>
</gene>
<keyword evidence="4" id="KW-1185">Reference proteome</keyword>
<evidence type="ECO:0008006" key="5">
    <source>
        <dbReference type="Google" id="ProtNLM"/>
    </source>
</evidence>
<name>A0A9X4REE0_9ACTN</name>
<dbReference type="InterPro" id="IPR027417">
    <property type="entry name" value="P-loop_NTPase"/>
</dbReference>
<feature type="region of interest" description="Disordered" evidence="2">
    <location>
        <begin position="482"/>
        <end position="517"/>
    </location>
</feature>
<proteinExistence type="predicted"/>
<accession>A0A9X4REE0</accession>
<dbReference type="RefSeq" id="WP_277831893.1">
    <property type="nucleotide sequence ID" value="NZ_JAAIVF010000002.1"/>
</dbReference>
<dbReference type="SUPFAM" id="SSF52540">
    <property type="entry name" value="P-loop containing nucleoside triphosphate hydrolases"/>
    <property type="match status" value="1"/>
</dbReference>
<evidence type="ECO:0000256" key="2">
    <source>
        <dbReference type="SAM" id="MobiDB-lite"/>
    </source>
</evidence>
<dbReference type="EMBL" id="JANRHA010000009">
    <property type="protein sequence ID" value="MDG3015815.1"/>
    <property type="molecule type" value="Genomic_DNA"/>
</dbReference>
<protein>
    <recommendedName>
        <fullName evidence="5">G domain-containing protein</fullName>
    </recommendedName>
</protein>
<reference evidence="3" key="1">
    <citation type="submission" date="2022-08" db="EMBL/GenBank/DDBJ databases">
        <title>Genome analysis of Corynebacteriales strain.</title>
        <authorList>
            <person name="Lee S.D."/>
        </authorList>
    </citation>
    <scope>NUCLEOTIDE SEQUENCE</scope>
    <source>
        <strain evidence="3">D3-21</strain>
    </source>
</reference>
<feature type="coiled-coil region" evidence="1">
    <location>
        <begin position="282"/>
        <end position="309"/>
    </location>
</feature>
<comment type="caution">
    <text evidence="3">The sequence shown here is derived from an EMBL/GenBank/DDBJ whole genome shotgun (WGS) entry which is preliminary data.</text>
</comment>
<evidence type="ECO:0000313" key="4">
    <source>
        <dbReference type="Proteomes" id="UP001152755"/>
    </source>
</evidence>
<keyword evidence="1" id="KW-0175">Coiled coil</keyword>
<evidence type="ECO:0000313" key="3">
    <source>
        <dbReference type="EMBL" id="MDG3015815.1"/>
    </source>
</evidence>
<organism evidence="3 4">
    <name type="scientific">Speluncibacter jeojiensis</name>
    <dbReference type="NCBI Taxonomy" id="2710754"/>
    <lineage>
        <taxon>Bacteria</taxon>
        <taxon>Bacillati</taxon>
        <taxon>Actinomycetota</taxon>
        <taxon>Actinomycetes</taxon>
        <taxon>Mycobacteriales</taxon>
        <taxon>Speluncibacteraceae</taxon>
        <taxon>Speluncibacter</taxon>
    </lineage>
</organism>
<evidence type="ECO:0000256" key="1">
    <source>
        <dbReference type="SAM" id="Coils"/>
    </source>
</evidence>
<dbReference type="Proteomes" id="UP001152755">
    <property type="component" value="Unassembled WGS sequence"/>
</dbReference>